<dbReference type="PROSITE" id="PS51819">
    <property type="entry name" value="VOC"/>
    <property type="match status" value="2"/>
</dbReference>
<dbReference type="GO" id="GO:0046491">
    <property type="term" value="P:L-methylmalonyl-CoA metabolic process"/>
    <property type="evidence" value="ECO:0007669"/>
    <property type="project" value="TreeGrafter"/>
</dbReference>
<dbReference type="InterPro" id="IPR004360">
    <property type="entry name" value="Glyas_Fos-R_dOase_dom"/>
</dbReference>
<feature type="domain" description="VOC" evidence="2">
    <location>
        <begin position="28"/>
        <end position="143"/>
    </location>
</feature>
<dbReference type="EMBL" id="AP023322">
    <property type="protein sequence ID" value="BCI63944.1"/>
    <property type="molecule type" value="Genomic_DNA"/>
</dbReference>
<name>A0A7G1HZS5_9BACT</name>
<dbReference type="Gene3D" id="3.10.180.10">
    <property type="entry name" value="2,3-Dihydroxybiphenyl 1,2-Dioxygenase, domain 1"/>
    <property type="match status" value="2"/>
</dbReference>
<evidence type="ECO:0000259" key="2">
    <source>
        <dbReference type="PROSITE" id="PS51819"/>
    </source>
</evidence>
<dbReference type="GO" id="GO:0004493">
    <property type="term" value="F:methylmalonyl-CoA epimerase activity"/>
    <property type="evidence" value="ECO:0007669"/>
    <property type="project" value="TreeGrafter"/>
</dbReference>
<feature type="domain" description="VOC" evidence="2">
    <location>
        <begin position="165"/>
        <end position="281"/>
    </location>
</feature>
<sequence>MKKALFFILIILSASVYGQEMKRPAIWGIAKITFLVSDMQMARDYYGRFLGFDEAFSYDSPRGKVVSFKVNDRQFLEFIEDNDAINKKRMVSYSLETDDVEGMRFFLQQKGIKVPDKVTKDAVGNDSFELVDNSGNVLEFLNMNEDGLYKRSKGKFLSERRISKRIHHIGIYAEKIDENDPLYVQALGLYKIVRYPEDASLSPKILYLGFNNCIENIEFYSPNNPNFCHPCFVVDDMQETIYTLKERQINEVLNNPGIGYGKRWLLNLMTPDKTKVEFTEPFTIR</sequence>
<keyword evidence="4" id="KW-1185">Reference proteome</keyword>
<dbReference type="CDD" id="cd06587">
    <property type="entry name" value="VOC"/>
    <property type="match status" value="1"/>
</dbReference>
<evidence type="ECO:0000313" key="4">
    <source>
        <dbReference type="Proteomes" id="UP000594042"/>
    </source>
</evidence>
<keyword evidence="1" id="KW-0479">Metal-binding</keyword>
<protein>
    <recommendedName>
        <fullName evidence="2">VOC domain-containing protein</fullName>
    </recommendedName>
</protein>
<evidence type="ECO:0000256" key="1">
    <source>
        <dbReference type="ARBA" id="ARBA00022723"/>
    </source>
</evidence>
<dbReference type="SUPFAM" id="SSF54593">
    <property type="entry name" value="Glyoxalase/Bleomycin resistance protein/Dihydroxybiphenyl dioxygenase"/>
    <property type="match status" value="2"/>
</dbReference>
<reference evidence="4" key="1">
    <citation type="submission" date="2020-07" db="EMBL/GenBank/DDBJ databases">
        <title>Complete genome sequencing of Coprobacter sp. strain 2CBH44.</title>
        <authorList>
            <person name="Sakamoto M."/>
            <person name="Murakami T."/>
            <person name="Mori H."/>
        </authorList>
    </citation>
    <scope>NUCLEOTIDE SEQUENCE [LARGE SCALE GENOMIC DNA]</scope>
    <source>
        <strain evidence="4">2CBH44</strain>
    </source>
</reference>
<dbReference type="Pfam" id="PF00903">
    <property type="entry name" value="Glyoxalase"/>
    <property type="match status" value="1"/>
</dbReference>
<accession>A0A7G1HZS5</accession>
<dbReference type="RefSeq" id="WP_200754847.1">
    <property type="nucleotide sequence ID" value="NZ_AP023322.1"/>
</dbReference>
<dbReference type="KEGG" id="copr:Cop2CBH44_22970"/>
<dbReference type="GO" id="GO:0046872">
    <property type="term" value="F:metal ion binding"/>
    <property type="evidence" value="ECO:0007669"/>
    <property type="project" value="UniProtKB-KW"/>
</dbReference>
<dbReference type="PANTHER" id="PTHR43048">
    <property type="entry name" value="METHYLMALONYL-COA EPIMERASE"/>
    <property type="match status" value="1"/>
</dbReference>
<proteinExistence type="predicted"/>
<dbReference type="InterPro" id="IPR051785">
    <property type="entry name" value="MMCE/EMCE_epimerase"/>
</dbReference>
<dbReference type="PANTHER" id="PTHR43048:SF3">
    <property type="entry name" value="METHYLMALONYL-COA EPIMERASE, MITOCHONDRIAL"/>
    <property type="match status" value="1"/>
</dbReference>
<organism evidence="3 4">
    <name type="scientific">Coprobacter secundus subsp. similis</name>
    <dbReference type="NCBI Taxonomy" id="2751153"/>
    <lineage>
        <taxon>Bacteria</taxon>
        <taxon>Pseudomonadati</taxon>
        <taxon>Bacteroidota</taxon>
        <taxon>Bacteroidia</taxon>
        <taxon>Bacteroidales</taxon>
        <taxon>Barnesiellaceae</taxon>
        <taxon>Coprobacter</taxon>
    </lineage>
</organism>
<dbReference type="InterPro" id="IPR029068">
    <property type="entry name" value="Glyas_Bleomycin-R_OHBP_Dase"/>
</dbReference>
<dbReference type="InterPro" id="IPR037523">
    <property type="entry name" value="VOC_core"/>
</dbReference>
<dbReference type="AlphaFoldDB" id="A0A7G1HZS5"/>
<evidence type="ECO:0000313" key="3">
    <source>
        <dbReference type="EMBL" id="BCI63944.1"/>
    </source>
</evidence>
<gene>
    <name evidence="3" type="ORF">Cop2CBH44_22970</name>
</gene>
<dbReference type="Proteomes" id="UP000594042">
    <property type="component" value="Chromosome"/>
</dbReference>